<feature type="transmembrane region" description="Helical" evidence="3">
    <location>
        <begin position="319"/>
        <end position="338"/>
    </location>
</feature>
<evidence type="ECO:0000313" key="6">
    <source>
        <dbReference type="Proteomes" id="UP000294682"/>
    </source>
</evidence>
<keyword evidence="1" id="KW-0677">Repeat</keyword>
<dbReference type="InterPro" id="IPR056823">
    <property type="entry name" value="TEN-like_YD-shell"/>
</dbReference>
<dbReference type="PANTHER" id="PTHR32305:SF15">
    <property type="entry name" value="PROTEIN RHSA-RELATED"/>
    <property type="match status" value="1"/>
</dbReference>
<feature type="region of interest" description="Disordered" evidence="2">
    <location>
        <begin position="375"/>
        <end position="406"/>
    </location>
</feature>
<dbReference type="InterPro" id="IPR022385">
    <property type="entry name" value="Rhs_assc_core"/>
</dbReference>
<name>A0A9X8UHE0_9FIRM</name>
<dbReference type="AlphaFoldDB" id="A0A9X8UHE0"/>
<keyword evidence="6" id="KW-1185">Reference proteome</keyword>
<keyword evidence="3" id="KW-1133">Transmembrane helix</keyword>
<keyword evidence="3" id="KW-0472">Membrane</keyword>
<dbReference type="NCBIfam" id="TIGR03696">
    <property type="entry name" value="Rhs_assc_core"/>
    <property type="match status" value="1"/>
</dbReference>
<protein>
    <submittedName>
        <fullName evidence="5">RHS repeat-associated protein</fullName>
    </submittedName>
</protein>
<proteinExistence type="predicted"/>
<dbReference type="RefSeq" id="WP_132085143.1">
    <property type="nucleotide sequence ID" value="NZ_SLUK01000012.1"/>
</dbReference>
<evidence type="ECO:0000256" key="3">
    <source>
        <dbReference type="SAM" id="Phobius"/>
    </source>
</evidence>
<dbReference type="InterPro" id="IPR050708">
    <property type="entry name" value="T6SS_VgrG/RHS"/>
</dbReference>
<dbReference type="EMBL" id="SLUK01000012">
    <property type="protein sequence ID" value="TCL41918.1"/>
    <property type="molecule type" value="Genomic_DNA"/>
</dbReference>
<feature type="domain" description="Teneurin-like YD-shell" evidence="4">
    <location>
        <begin position="13"/>
        <end position="282"/>
    </location>
</feature>
<evidence type="ECO:0000259" key="4">
    <source>
        <dbReference type="Pfam" id="PF25023"/>
    </source>
</evidence>
<accession>A0A9X8UHE0</accession>
<dbReference type="PANTHER" id="PTHR32305">
    <property type="match status" value="1"/>
</dbReference>
<evidence type="ECO:0000313" key="5">
    <source>
        <dbReference type="EMBL" id="TCL41918.1"/>
    </source>
</evidence>
<sequence length="465" mass="52338">MVSYAYDRFSNRRTMTVTKADGKAVMSSYEYDLRSRLLKETKKDKTSEEIYVYRYDWNGNQLQRFWERYEQSKGRTEPGRVSFAKKKAGAVVICERRAYNGLNQLTNLYQDGEVTKYRYRPDGLRLCKEKADGTEASHIWDGSEMVAEYQANGTVIARYLRGINLIARELDGQQEYYLHNAHGDVVQRTDRYGTPLKSYDYDAFGNEEKPEELDHNPWRYCGEYLDLEVQNYYLRARCYEPRTGRFTQQDSVAYTTAKLPNGTEVVDPLSLNLYTYCGNNPVMFKDSSGKSAEAIFVGGWTLAGIISQADSPMPGPADVVALIIGAGVTIIAGIIILFERIKKVITKVTKSEIPSAPSDPTKLPKQGTIEGDVEGAPNVDAGKQGKHVKGHPNYKEGSSTWADDNTGVHETQEGWLNGTELPDGTKIWDSGRELGTNGETGVRIHIDKKGNLHGYPVNPRRYLPN</sequence>
<reference evidence="5 6" key="1">
    <citation type="submission" date="2019-03" db="EMBL/GenBank/DDBJ databases">
        <title>Genomic Encyclopedia of Type Strains, Phase IV (KMG-IV): sequencing the most valuable type-strain genomes for metagenomic binning, comparative biology and taxonomic classification.</title>
        <authorList>
            <person name="Goeker M."/>
        </authorList>
    </citation>
    <scope>NUCLEOTIDE SEQUENCE [LARGE SCALE GENOMIC DNA]</scope>
    <source>
        <strain evidence="5 6">DSM 100433</strain>
    </source>
</reference>
<dbReference type="Proteomes" id="UP000294682">
    <property type="component" value="Unassembled WGS sequence"/>
</dbReference>
<comment type="caution">
    <text evidence="5">The sequence shown here is derived from an EMBL/GenBank/DDBJ whole genome shotgun (WGS) entry which is preliminary data.</text>
</comment>
<organism evidence="5 6">
    <name type="scientific">Harryflintia acetispora</name>
    <dbReference type="NCBI Taxonomy" id="1849041"/>
    <lineage>
        <taxon>Bacteria</taxon>
        <taxon>Bacillati</taxon>
        <taxon>Bacillota</taxon>
        <taxon>Clostridia</taxon>
        <taxon>Eubacteriales</taxon>
        <taxon>Oscillospiraceae</taxon>
        <taxon>Harryflintia</taxon>
    </lineage>
</organism>
<gene>
    <name evidence="5" type="ORF">EDD78_11288</name>
</gene>
<dbReference type="Gene3D" id="2.180.10.10">
    <property type="entry name" value="RHS repeat-associated core"/>
    <property type="match status" value="1"/>
</dbReference>
<dbReference type="Pfam" id="PF25023">
    <property type="entry name" value="TEN_YD-shell"/>
    <property type="match status" value="1"/>
</dbReference>
<keyword evidence="3" id="KW-0812">Transmembrane</keyword>
<evidence type="ECO:0000256" key="2">
    <source>
        <dbReference type="SAM" id="MobiDB-lite"/>
    </source>
</evidence>
<evidence type="ECO:0000256" key="1">
    <source>
        <dbReference type="ARBA" id="ARBA00022737"/>
    </source>
</evidence>